<reference evidence="2 3" key="1">
    <citation type="submission" date="2017-01" db="EMBL/GenBank/DDBJ databases">
        <title>Trade-off between light-utilization and light-protection in marine flavobacteria.</title>
        <authorList>
            <person name="Kumagai Y."/>
            <person name="Yoshizawa S."/>
            <person name="Kogure K."/>
            <person name="Iwasaki W."/>
        </authorList>
    </citation>
    <scope>NUCLEOTIDE SEQUENCE [LARGE SCALE GENOMIC DNA]</scope>
    <source>
        <strain evidence="2 3">KCTC 32109</strain>
    </source>
</reference>
<dbReference type="RefSeq" id="WP_105071527.1">
    <property type="nucleotide sequence ID" value="NZ_MTPW01000001.1"/>
</dbReference>
<gene>
    <name evidence="2" type="ORF">BST92_11165</name>
</gene>
<evidence type="ECO:0000256" key="1">
    <source>
        <dbReference type="SAM" id="Phobius"/>
    </source>
</evidence>
<organism evidence="2 3">
    <name type="scientific">Nonlabens arenilitoris</name>
    <dbReference type="NCBI Taxonomy" id="1217969"/>
    <lineage>
        <taxon>Bacteria</taxon>
        <taxon>Pseudomonadati</taxon>
        <taxon>Bacteroidota</taxon>
        <taxon>Flavobacteriia</taxon>
        <taxon>Flavobacteriales</taxon>
        <taxon>Flavobacteriaceae</taxon>
        <taxon>Nonlabens</taxon>
    </lineage>
</organism>
<comment type="caution">
    <text evidence="2">The sequence shown here is derived from an EMBL/GenBank/DDBJ whole genome shotgun (WGS) entry which is preliminary data.</text>
</comment>
<dbReference type="EMBL" id="MTPW01000001">
    <property type="protein sequence ID" value="PQJ32451.1"/>
    <property type="molecule type" value="Genomic_DNA"/>
</dbReference>
<dbReference type="OrthoDB" id="1441949at2"/>
<keyword evidence="3" id="KW-1185">Reference proteome</keyword>
<keyword evidence="1" id="KW-0812">Transmembrane</keyword>
<name>A0A2S7UCZ3_9FLAO</name>
<feature type="transmembrane region" description="Helical" evidence="1">
    <location>
        <begin position="161"/>
        <end position="186"/>
    </location>
</feature>
<protein>
    <submittedName>
        <fullName evidence="2">Uncharacterized protein</fullName>
    </submittedName>
</protein>
<keyword evidence="1" id="KW-0472">Membrane</keyword>
<evidence type="ECO:0000313" key="2">
    <source>
        <dbReference type="EMBL" id="PQJ32451.1"/>
    </source>
</evidence>
<evidence type="ECO:0000313" key="3">
    <source>
        <dbReference type="Proteomes" id="UP000239747"/>
    </source>
</evidence>
<dbReference type="AlphaFoldDB" id="A0A2S7UCZ3"/>
<proteinExistence type="predicted"/>
<sequence>MAPLEFLFVAIGIISIILLYCSIHFFIKARNCKTIVEFPVDSNTHNLEFKTSGLFSLCFIGTKNISSDGSFKAMIYSSDFASITLKPTFPNWTFKEKGVYGVEYFKFNIKKTGCYTLDLKNHEGLKTSQFVLPLNALLDHQTDNSYLKVRIKQAVPSWQRLFSVLALVLGINGLTWGIMIGVFNIFSAE</sequence>
<feature type="transmembrane region" description="Helical" evidence="1">
    <location>
        <begin position="6"/>
        <end position="27"/>
    </location>
</feature>
<dbReference type="Proteomes" id="UP000239747">
    <property type="component" value="Unassembled WGS sequence"/>
</dbReference>
<keyword evidence="1" id="KW-1133">Transmembrane helix</keyword>
<accession>A0A2S7UCZ3</accession>